<dbReference type="GO" id="GO:0000922">
    <property type="term" value="C:spindle pole"/>
    <property type="evidence" value="ECO:0007669"/>
    <property type="project" value="TreeGrafter"/>
</dbReference>
<reference evidence="6" key="1">
    <citation type="submission" date="2014-03" db="EMBL/GenBank/DDBJ databases">
        <authorList>
            <person name="Aksoy S."/>
            <person name="Warren W."/>
            <person name="Wilson R.K."/>
        </authorList>
    </citation>
    <scope>NUCLEOTIDE SEQUENCE [LARGE SCALE GENOMIC DNA]</scope>
    <source>
        <strain evidence="6">IAEA</strain>
    </source>
</reference>
<accession>A0A1A9WAR6</accession>
<dbReference type="PANTHER" id="PTHR22706:SF1">
    <property type="entry name" value="ASSEMBLY FACTOR FOR SPINDLE MICROTUBULES"/>
    <property type="match status" value="1"/>
</dbReference>
<proteinExistence type="predicted"/>
<dbReference type="PROSITE" id="PS50096">
    <property type="entry name" value="IQ"/>
    <property type="match status" value="1"/>
</dbReference>
<dbReference type="GO" id="GO:0051295">
    <property type="term" value="P:establishment of meiotic spindle localization"/>
    <property type="evidence" value="ECO:0007669"/>
    <property type="project" value="TreeGrafter"/>
</dbReference>
<dbReference type="InterPro" id="IPR051185">
    <property type="entry name" value="ASPM"/>
</dbReference>
<dbReference type="Proteomes" id="UP000091820">
    <property type="component" value="Unassembled WGS sequence"/>
</dbReference>
<dbReference type="VEuPathDB" id="VectorBase:GBRI012478"/>
<keyword evidence="3" id="KW-0677">Repeat</keyword>
<protein>
    <submittedName>
        <fullName evidence="5">Uncharacterized protein</fullName>
    </submittedName>
</protein>
<dbReference type="Gene3D" id="1.20.5.190">
    <property type="match status" value="1"/>
</dbReference>
<dbReference type="InterPro" id="IPR000048">
    <property type="entry name" value="IQ_motif_EF-hand-BS"/>
</dbReference>
<dbReference type="STRING" id="37001.A0A1A9WAR6"/>
<comment type="subcellular location">
    <subcellularLocation>
        <location evidence="1">Cytoplasm</location>
    </subcellularLocation>
</comment>
<dbReference type="GO" id="GO:0007051">
    <property type="term" value="P:spindle organization"/>
    <property type="evidence" value="ECO:0007669"/>
    <property type="project" value="TreeGrafter"/>
</dbReference>
<dbReference type="CDD" id="cd23767">
    <property type="entry name" value="IQCD"/>
    <property type="match status" value="1"/>
</dbReference>
<evidence type="ECO:0000313" key="6">
    <source>
        <dbReference type="Proteomes" id="UP000091820"/>
    </source>
</evidence>
<dbReference type="GO" id="GO:0005516">
    <property type="term" value="F:calmodulin binding"/>
    <property type="evidence" value="ECO:0007669"/>
    <property type="project" value="UniProtKB-KW"/>
</dbReference>
<dbReference type="GO" id="GO:0005737">
    <property type="term" value="C:cytoplasm"/>
    <property type="evidence" value="ECO:0007669"/>
    <property type="project" value="UniProtKB-SubCell"/>
</dbReference>
<evidence type="ECO:0000256" key="4">
    <source>
        <dbReference type="ARBA" id="ARBA00022860"/>
    </source>
</evidence>
<dbReference type="SMART" id="SM00015">
    <property type="entry name" value="IQ"/>
    <property type="match status" value="1"/>
</dbReference>
<evidence type="ECO:0000256" key="3">
    <source>
        <dbReference type="ARBA" id="ARBA00022737"/>
    </source>
</evidence>
<keyword evidence="2" id="KW-0963">Cytoplasm</keyword>
<name>A0A1A9WAR6_9MUSC</name>
<sequence>MDEIIANLGCCHIPKQKSEKLSLVMEKCFGGFLNKRRCETGIEHEYLKFNENDVIDDLINKCKFSDSELRTSRPAISAAYAKFLETYRKAKKDTKCIEALYQYFQEREQNRKRASAATKIQTFFRGYSLRKLLQKQKTSSVIPEMTGTPKDSPVDEEQFLMREMAARRIQRFLRSRYKVKHAPFEGNSVSRNRQICHE</sequence>
<dbReference type="InterPro" id="IPR027417">
    <property type="entry name" value="P-loop_NTPase"/>
</dbReference>
<evidence type="ECO:0000256" key="2">
    <source>
        <dbReference type="ARBA" id="ARBA00022490"/>
    </source>
</evidence>
<dbReference type="SUPFAM" id="SSF52540">
    <property type="entry name" value="P-loop containing nucleoside triphosphate hydrolases"/>
    <property type="match status" value="1"/>
</dbReference>
<dbReference type="GO" id="GO:0000278">
    <property type="term" value="P:mitotic cell cycle"/>
    <property type="evidence" value="ECO:0007669"/>
    <property type="project" value="TreeGrafter"/>
</dbReference>
<dbReference type="EnsemblMetazoa" id="GBRI012478-RA">
    <property type="protein sequence ID" value="GBRI012478-PA"/>
    <property type="gene ID" value="GBRI012478"/>
</dbReference>
<dbReference type="AlphaFoldDB" id="A0A1A9WAR6"/>
<evidence type="ECO:0000313" key="5">
    <source>
        <dbReference type="EnsemblMetazoa" id="GBRI012478-PA"/>
    </source>
</evidence>
<evidence type="ECO:0000256" key="1">
    <source>
        <dbReference type="ARBA" id="ARBA00004496"/>
    </source>
</evidence>
<reference evidence="5" key="2">
    <citation type="submission" date="2020-05" db="UniProtKB">
        <authorList>
            <consortium name="EnsemblMetazoa"/>
        </authorList>
    </citation>
    <scope>IDENTIFICATION</scope>
    <source>
        <strain evidence="5">IAEA</strain>
    </source>
</reference>
<keyword evidence="6" id="KW-1185">Reference proteome</keyword>
<keyword evidence="4" id="KW-0112">Calmodulin-binding</keyword>
<organism evidence="5 6">
    <name type="scientific">Glossina brevipalpis</name>
    <dbReference type="NCBI Taxonomy" id="37001"/>
    <lineage>
        <taxon>Eukaryota</taxon>
        <taxon>Metazoa</taxon>
        <taxon>Ecdysozoa</taxon>
        <taxon>Arthropoda</taxon>
        <taxon>Hexapoda</taxon>
        <taxon>Insecta</taxon>
        <taxon>Pterygota</taxon>
        <taxon>Neoptera</taxon>
        <taxon>Endopterygota</taxon>
        <taxon>Diptera</taxon>
        <taxon>Brachycera</taxon>
        <taxon>Muscomorpha</taxon>
        <taxon>Hippoboscoidea</taxon>
        <taxon>Glossinidae</taxon>
        <taxon>Glossina</taxon>
    </lineage>
</organism>
<dbReference type="PANTHER" id="PTHR22706">
    <property type="entry name" value="ASSEMBLY FACTOR FOR SPINDLE MICROTUBULES"/>
    <property type="match status" value="1"/>
</dbReference>
<dbReference type="Pfam" id="PF00612">
    <property type="entry name" value="IQ"/>
    <property type="match status" value="1"/>
</dbReference>